<dbReference type="GO" id="GO:0033567">
    <property type="term" value="P:DNA replication, Okazaki fragment processing"/>
    <property type="evidence" value="ECO:0007669"/>
    <property type="project" value="InterPro"/>
</dbReference>
<evidence type="ECO:0000256" key="3">
    <source>
        <dbReference type="ARBA" id="ARBA00023125"/>
    </source>
</evidence>
<dbReference type="InterPro" id="IPR029060">
    <property type="entry name" value="PIN-like_dom_sf"/>
</dbReference>
<feature type="domain" description="5'-3' exonuclease" evidence="6">
    <location>
        <begin position="1"/>
        <end position="266"/>
    </location>
</feature>
<dbReference type="EMBL" id="LR214950">
    <property type="protein sequence ID" value="VEU58941.1"/>
    <property type="molecule type" value="Genomic_DNA"/>
</dbReference>
<dbReference type="RefSeq" id="WP_129620554.1">
    <property type="nucleotide sequence ID" value="NZ_LR214950.1"/>
</dbReference>
<dbReference type="Pfam" id="PF01367">
    <property type="entry name" value="5_3_exonuc"/>
    <property type="match status" value="1"/>
</dbReference>
<dbReference type="SMART" id="SM00475">
    <property type="entry name" value="53EXOc"/>
    <property type="match status" value="1"/>
</dbReference>
<dbReference type="InterPro" id="IPR008918">
    <property type="entry name" value="HhH2"/>
</dbReference>
<dbReference type="GO" id="GO:0016779">
    <property type="term" value="F:nucleotidyltransferase activity"/>
    <property type="evidence" value="ECO:0007669"/>
    <property type="project" value="UniProtKB-KW"/>
</dbReference>
<keyword evidence="7" id="KW-0808">Transferase</keyword>
<dbReference type="InterPro" id="IPR036279">
    <property type="entry name" value="5-3_exonuclease_C_sf"/>
</dbReference>
<dbReference type="Pfam" id="PF02739">
    <property type="entry name" value="5_3_exonuc_N"/>
    <property type="match status" value="1"/>
</dbReference>
<dbReference type="SUPFAM" id="SSF47807">
    <property type="entry name" value="5' to 3' exonuclease, C-terminal subdomain"/>
    <property type="match status" value="1"/>
</dbReference>
<dbReference type="CDD" id="cd09859">
    <property type="entry name" value="PIN_53EXO"/>
    <property type="match status" value="1"/>
</dbReference>
<dbReference type="GO" id="GO:0008409">
    <property type="term" value="F:5'-3' exonuclease activity"/>
    <property type="evidence" value="ECO:0007669"/>
    <property type="project" value="InterPro"/>
</dbReference>
<evidence type="ECO:0000256" key="2">
    <source>
        <dbReference type="ARBA" id="ARBA00022801"/>
    </source>
</evidence>
<reference evidence="7 8" key="1">
    <citation type="submission" date="2019-01" db="EMBL/GenBank/DDBJ databases">
        <authorList>
            <consortium name="Pathogen Informatics"/>
        </authorList>
    </citation>
    <scope>NUCLEOTIDE SEQUENCE [LARGE SCALE GENOMIC DNA]</scope>
    <source>
        <strain evidence="7 8">NCTC10183</strain>
    </source>
</reference>
<evidence type="ECO:0000313" key="7">
    <source>
        <dbReference type="EMBL" id="VEU58941.1"/>
    </source>
</evidence>
<evidence type="ECO:0000313" key="8">
    <source>
        <dbReference type="Proteomes" id="UP000290568"/>
    </source>
</evidence>
<accession>A0A449A3W2</accession>
<dbReference type="GO" id="GO:0017108">
    <property type="term" value="F:5'-flap endonuclease activity"/>
    <property type="evidence" value="ECO:0007669"/>
    <property type="project" value="InterPro"/>
</dbReference>
<dbReference type="Gene3D" id="1.10.150.20">
    <property type="entry name" value="5' to 3' exonuclease, C-terminal subdomain"/>
    <property type="match status" value="1"/>
</dbReference>
<gene>
    <name evidence="7" type="primary">MCYN0484</name>
    <name evidence="7" type="ORF">NCTC10183_00733</name>
</gene>
<keyword evidence="1" id="KW-0540">Nuclease</keyword>
<dbReference type="InterPro" id="IPR020045">
    <property type="entry name" value="DNA_polI_H3TH"/>
</dbReference>
<dbReference type="PANTHER" id="PTHR42646">
    <property type="entry name" value="FLAP ENDONUCLEASE XNI"/>
    <property type="match status" value="1"/>
</dbReference>
<dbReference type="Proteomes" id="UP000290568">
    <property type="component" value="Chromosome"/>
</dbReference>
<dbReference type="InterPro" id="IPR002421">
    <property type="entry name" value="5-3_exonuclease"/>
</dbReference>
<protein>
    <recommendedName>
        <fullName evidence="5">5'-3' exonuclease</fullName>
    </recommendedName>
</protein>
<evidence type="ECO:0000256" key="1">
    <source>
        <dbReference type="ARBA" id="ARBA00022722"/>
    </source>
</evidence>
<name>A0A449A3W2_9BACT</name>
<dbReference type="Gene3D" id="3.40.50.1010">
    <property type="entry name" value="5'-nuclease"/>
    <property type="match status" value="1"/>
</dbReference>
<keyword evidence="7" id="KW-0548">Nucleotidyltransferase</keyword>
<evidence type="ECO:0000256" key="5">
    <source>
        <dbReference type="ARBA" id="ARBA00050026"/>
    </source>
</evidence>
<dbReference type="FunFam" id="1.10.150.20:FF:000003">
    <property type="entry name" value="DNA polymerase I"/>
    <property type="match status" value="1"/>
</dbReference>
<dbReference type="SUPFAM" id="SSF88723">
    <property type="entry name" value="PIN domain-like"/>
    <property type="match status" value="1"/>
</dbReference>
<keyword evidence="2" id="KW-0378">Hydrolase</keyword>
<keyword evidence="8" id="KW-1185">Reference proteome</keyword>
<dbReference type="STRING" id="29556.VO56_00960"/>
<dbReference type="CDD" id="cd09898">
    <property type="entry name" value="H3TH_53EXO"/>
    <property type="match status" value="1"/>
</dbReference>
<dbReference type="InterPro" id="IPR020046">
    <property type="entry name" value="5-3_exonucl_a-hlix_arch_N"/>
</dbReference>
<evidence type="ECO:0000256" key="4">
    <source>
        <dbReference type="ARBA" id="ARBA00049957"/>
    </source>
</evidence>
<evidence type="ECO:0000259" key="6">
    <source>
        <dbReference type="SMART" id="SM00475"/>
    </source>
</evidence>
<organism evidence="7 8">
    <name type="scientific">Mycoplasmopsis gallinacea</name>
    <dbReference type="NCBI Taxonomy" id="29556"/>
    <lineage>
        <taxon>Bacteria</taxon>
        <taxon>Bacillati</taxon>
        <taxon>Mycoplasmatota</taxon>
        <taxon>Mycoplasmoidales</taxon>
        <taxon>Metamycoplasmataceae</taxon>
        <taxon>Mycoplasmopsis</taxon>
    </lineage>
</organism>
<comment type="function">
    <text evidence="4">5'-3' exonuclease acting preferentially on double-stranded DNA.</text>
</comment>
<dbReference type="PANTHER" id="PTHR42646:SF2">
    <property type="entry name" value="5'-3' EXONUCLEASE FAMILY PROTEIN"/>
    <property type="match status" value="1"/>
</dbReference>
<proteinExistence type="predicted"/>
<dbReference type="OrthoDB" id="9806424at2"/>
<dbReference type="AlphaFoldDB" id="A0A449A3W2"/>
<dbReference type="GO" id="GO:0003677">
    <property type="term" value="F:DNA binding"/>
    <property type="evidence" value="ECO:0007669"/>
    <property type="project" value="UniProtKB-KW"/>
</dbReference>
<sequence>MKNKLSLVIDGNYLMFQSFYATYRGDVDKIMRSSKGVPTNALSLFLFQLLKLLNYFEPTHLFVAFDSYSKTKRHELYEEYKSGRTKAPNELWEQFKLIKEILSKLKVNYLENPGDEADDLIATYCSKIQGEKVIFSRDKDLLQLVNSDTSVIEKGDWDYDLIDVDNFVDNYGITPNQIPDYKGLRGDSSDNLKGVKGIGDKTAIKLLNEFHTLENLYDNLESKSITNSVKNKLILDKDSAFFCKQLAILNKEVDVLNLDINAYDINLLDPFEAQEMLDDLELRKVSEYLEEWYDSSQL</sequence>
<keyword evidence="3" id="KW-0238">DNA-binding</keyword>
<dbReference type="SMART" id="SM00279">
    <property type="entry name" value="HhH2"/>
    <property type="match status" value="1"/>
</dbReference>
<dbReference type="InterPro" id="IPR038969">
    <property type="entry name" value="FEN"/>
</dbReference>